<dbReference type="NCBIfam" id="NF003592">
    <property type="entry name" value="PRK05254.1-5"/>
    <property type="match status" value="1"/>
</dbReference>
<dbReference type="EC" id="3.2.2.27" evidence="4 9"/>
<dbReference type="OrthoDB" id="9804372at2"/>
<dbReference type="SMART" id="SM00986">
    <property type="entry name" value="UDG"/>
    <property type="match status" value="1"/>
</dbReference>
<dbReference type="InterPro" id="IPR018085">
    <property type="entry name" value="Ura-DNA_Glyclase_AS"/>
</dbReference>
<comment type="similarity">
    <text evidence="3 9 11">Belongs to the uracil-DNA glycosylase (UDG) superfamily. UNG family.</text>
</comment>
<dbReference type="PROSITE" id="PS00130">
    <property type="entry name" value="U_DNA_GLYCOSYLASE"/>
    <property type="match status" value="1"/>
</dbReference>
<name>A0A1W1Y6R9_9LACT</name>
<keyword evidence="9" id="KW-0963">Cytoplasm</keyword>
<dbReference type="SMART" id="SM00987">
    <property type="entry name" value="UreE_C"/>
    <property type="match status" value="1"/>
</dbReference>
<dbReference type="AlphaFoldDB" id="A0A1W1Y6R9"/>
<dbReference type="GO" id="GO:0097510">
    <property type="term" value="P:base-excision repair, AP site formation via deaminated base removal"/>
    <property type="evidence" value="ECO:0007669"/>
    <property type="project" value="TreeGrafter"/>
</dbReference>
<accession>A0A1W1Y6R9</accession>
<keyword evidence="8 9" id="KW-0234">DNA repair</keyword>
<keyword evidence="6 9" id="KW-0227">DNA damage</keyword>
<dbReference type="FunFam" id="3.40.470.10:FF:000001">
    <property type="entry name" value="Uracil-DNA glycosylase"/>
    <property type="match status" value="1"/>
</dbReference>
<gene>
    <name evidence="9" type="primary">ung</name>
    <name evidence="13" type="ORF">SAMN04487984_0417</name>
</gene>
<keyword evidence="7 9" id="KW-0378">Hydrolase</keyword>
<reference evidence="14" key="1">
    <citation type="submission" date="2017-04" db="EMBL/GenBank/DDBJ databases">
        <authorList>
            <person name="Varghese N."/>
            <person name="Submissions S."/>
        </authorList>
    </citation>
    <scope>NUCLEOTIDE SEQUENCE [LARGE SCALE GENOMIC DNA]</scope>
    <source>
        <strain evidence="14">DSM 21500</strain>
    </source>
</reference>
<dbReference type="CDD" id="cd10027">
    <property type="entry name" value="UDG-F1-like"/>
    <property type="match status" value="1"/>
</dbReference>
<evidence type="ECO:0000259" key="12">
    <source>
        <dbReference type="SMART" id="SM00986"/>
    </source>
</evidence>
<evidence type="ECO:0000256" key="2">
    <source>
        <dbReference type="ARBA" id="ARBA00002631"/>
    </source>
</evidence>
<protein>
    <recommendedName>
        <fullName evidence="5 9">Uracil-DNA glycosylase</fullName>
        <shortName evidence="9">UDG</shortName>
        <ecNumber evidence="4 9">3.2.2.27</ecNumber>
    </recommendedName>
</protein>
<proteinExistence type="inferred from homology"/>
<dbReference type="SUPFAM" id="SSF52141">
    <property type="entry name" value="Uracil-DNA glycosylase-like"/>
    <property type="match status" value="1"/>
</dbReference>
<evidence type="ECO:0000256" key="7">
    <source>
        <dbReference type="ARBA" id="ARBA00022801"/>
    </source>
</evidence>
<evidence type="ECO:0000256" key="4">
    <source>
        <dbReference type="ARBA" id="ARBA00012030"/>
    </source>
</evidence>
<dbReference type="NCBIfam" id="TIGR00628">
    <property type="entry name" value="ung"/>
    <property type="match status" value="1"/>
</dbReference>
<dbReference type="EMBL" id="FWXK01000002">
    <property type="protein sequence ID" value="SMC31890.1"/>
    <property type="molecule type" value="Genomic_DNA"/>
</dbReference>
<evidence type="ECO:0000256" key="10">
    <source>
        <dbReference type="PROSITE-ProRule" id="PRU10072"/>
    </source>
</evidence>
<evidence type="ECO:0000256" key="8">
    <source>
        <dbReference type="ARBA" id="ARBA00023204"/>
    </source>
</evidence>
<evidence type="ECO:0000256" key="9">
    <source>
        <dbReference type="HAMAP-Rule" id="MF_00148"/>
    </source>
</evidence>
<dbReference type="NCBIfam" id="NF003591">
    <property type="entry name" value="PRK05254.1-4"/>
    <property type="match status" value="1"/>
</dbReference>
<evidence type="ECO:0000256" key="6">
    <source>
        <dbReference type="ARBA" id="ARBA00022763"/>
    </source>
</evidence>
<comment type="subcellular location">
    <subcellularLocation>
        <location evidence="9">Cytoplasm</location>
    </subcellularLocation>
</comment>
<comment type="function">
    <text evidence="2 9 11">Excises uracil residues from the DNA which can arise as a result of misincorporation of dUMP residues by DNA polymerase or due to deamination of cytosine.</text>
</comment>
<evidence type="ECO:0000313" key="13">
    <source>
        <dbReference type="EMBL" id="SMC31890.1"/>
    </source>
</evidence>
<dbReference type="GO" id="GO:0004844">
    <property type="term" value="F:uracil DNA N-glycosylase activity"/>
    <property type="evidence" value="ECO:0007669"/>
    <property type="project" value="UniProtKB-UniRule"/>
</dbReference>
<dbReference type="RefSeq" id="WP_084098043.1">
    <property type="nucleotide sequence ID" value="NZ_FWXK01000002.1"/>
</dbReference>
<evidence type="ECO:0000313" key="14">
    <source>
        <dbReference type="Proteomes" id="UP000243884"/>
    </source>
</evidence>
<dbReference type="NCBIfam" id="NF003588">
    <property type="entry name" value="PRK05254.1-1"/>
    <property type="match status" value="1"/>
</dbReference>
<dbReference type="PANTHER" id="PTHR11264:SF0">
    <property type="entry name" value="URACIL-DNA GLYCOSYLASE"/>
    <property type="match status" value="1"/>
</dbReference>
<comment type="catalytic activity">
    <reaction evidence="1 9 11">
        <text>Hydrolyzes single-stranded DNA or mismatched double-stranded DNA and polynucleotides, releasing free uracil.</text>
        <dbReference type="EC" id="3.2.2.27"/>
    </reaction>
</comment>
<organism evidence="13 14">
    <name type="scientific">Aerococcus suis</name>
    <dbReference type="NCBI Taxonomy" id="371602"/>
    <lineage>
        <taxon>Bacteria</taxon>
        <taxon>Bacillati</taxon>
        <taxon>Bacillota</taxon>
        <taxon>Bacilli</taxon>
        <taxon>Lactobacillales</taxon>
        <taxon>Aerococcaceae</taxon>
        <taxon>Aerococcus</taxon>
    </lineage>
</organism>
<evidence type="ECO:0000256" key="3">
    <source>
        <dbReference type="ARBA" id="ARBA00008184"/>
    </source>
</evidence>
<dbReference type="HAMAP" id="MF_00148">
    <property type="entry name" value="UDG"/>
    <property type="match status" value="1"/>
</dbReference>
<dbReference type="Gene3D" id="3.40.470.10">
    <property type="entry name" value="Uracil-DNA glycosylase-like domain"/>
    <property type="match status" value="1"/>
</dbReference>
<dbReference type="Proteomes" id="UP000243884">
    <property type="component" value="Unassembled WGS sequence"/>
</dbReference>
<dbReference type="InterPro" id="IPR036895">
    <property type="entry name" value="Uracil-DNA_glycosylase-like_sf"/>
</dbReference>
<evidence type="ECO:0000256" key="11">
    <source>
        <dbReference type="RuleBase" id="RU003780"/>
    </source>
</evidence>
<dbReference type="Pfam" id="PF03167">
    <property type="entry name" value="UDG"/>
    <property type="match status" value="1"/>
</dbReference>
<keyword evidence="14" id="KW-1185">Reference proteome</keyword>
<evidence type="ECO:0000256" key="1">
    <source>
        <dbReference type="ARBA" id="ARBA00001400"/>
    </source>
</evidence>
<dbReference type="STRING" id="371602.SAMN04487984_0417"/>
<sequence>MESLSQYLSPSWQQLLADFLEGDTFKKLDAIVLTAYDMKTVYPPKQQVFAALNYMKPEDVKVVILGQDPYHGEGQANGLSFSVQPGVKLPPSLQNIFKERAHDIHINPSSNGDLSSWAEQGVLLLNTVLTVTAHEANSHRNWGWEQFTDEILKKISKNNEHIVFILWGKAAQNKQKIIDTNRHTIICAPHPSPLSAYRGFFDSAPFSKANEALIAHHQEPIDWDNNHK</sequence>
<feature type="domain" description="Uracil-DNA glycosylase-like" evidence="12">
    <location>
        <begin position="53"/>
        <end position="213"/>
    </location>
</feature>
<dbReference type="GO" id="GO:0005737">
    <property type="term" value="C:cytoplasm"/>
    <property type="evidence" value="ECO:0007669"/>
    <property type="project" value="UniProtKB-SubCell"/>
</dbReference>
<feature type="active site" description="Proton acceptor" evidence="9 10">
    <location>
        <position position="68"/>
    </location>
</feature>
<dbReference type="NCBIfam" id="NF003589">
    <property type="entry name" value="PRK05254.1-2"/>
    <property type="match status" value="1"/>
</dbReference>
<evidence type="ECO:0000256" key="5">
    <source>
        <dbReference type="ARBA" id="ARBA00018429"/>
    </source>
</evidence>
<dbReference type="InterPro" id="IPR005122">
    <property type="entry name" value="Uracil-DNA_glycosylase-like"/>
</dbReference>
<dbReference type="InterPro" id="IPR002043">
    <property type="entry name" value="UDG_fam1"/>
</dbReference>
<dbReference type="PANTHER" id="PTHR11264">
    <property type="entry name" value="URACIL-DNA GLYCOSYLASE"/>
    <property type="match status" value="1"/>
</dbReference>